<proteinExistence type="predicted"/>
<dbReference type="GO" id="GO:0016020">
    <property type="term" value="C:membrane"/>
    <property type="evidence" value="ECO:0007669"/>
    <property type="project" value="UniProtKB-SubCell"/>
</dbReference>
<comment type="subcellular location">
    <subcellularLocation>
        <location evidence="1">Membrane</location>
        <topology evidence="1">Multi-pass membrane protein</topology>
    </subcellularLocation>
</comment>
<feature type="transmembrane region" description="Helical" evidence="6">
    <location>
        <begin position="12"/>
        <end position="34"/>
    </location>
</feature>
<keyword evidence="3 6" id="KW-1133">Transmembrane helix</keyword>
<keyword evidence="8" id="KW-1185">Reference proteome</keyword>
<feature type="region of interest" description="Disordered" evidence="5">
    <location>
        <begin position="265"/>
        <end position="295"/>
    </location>
</feature>
<accession>A0A9P0VYF6</accession>
<feature type="transmembrane region" description="Helical" evidence="6">
    <location>
        <begin position="92"/>
        <end position="118"/>
    </location>
</feature>
<dbReference type="PANTHER" id="PTHR13377">
    <property type="entry name" value="PLACENTAL PROTEIN 6"/>
    <property type="match status" value="1"/>
</dbReference>
<evidence type="ECO:0000313" key="7">
    <source>
        <dbReference type="EMBL" id="CAH2352837.1"/>
    </source>
</evidence>
<evidence type="ECO:0000256" key="1">
    <source>
        <dbReference type="ARBA" id="ARBA00004141"/>
    </source>
</evidence>
<evidence type="ECO:0000256" key="3">
    <source>
        <dbReference type="ARBA" id="ARBA00022989"/>
    </source>
</evidence>
<evidence type="ECO:0000313" key="8">
    <source>
        <dbReference type="Proteomes" id="UP000837801"/>
    </source>
</evidence>
<evidence type="ECO:0000256" key="4">
    <source>
        <dbReference type="ARBA" id="ARBA00023136"/>
    </source>
</evidence>
<evidence type="ECO:0000256" key="2">
    <source>
        <dbReference type="ARBA" id="ARBA00022692"/>
    </source>
</evidence>
<dbReference type="EMBL" id="CAKXYY010000008">
    <property type="protein sequence ID" value="CAH2352837.1"/>
    <property type="molecule type" value="Genomic_DNA"/>
</dbReference>
<protein>
    <submittedName>
        <fullName evidence="7">Uncharacterized protein</fullName>
    </submittedName>
</protein>
<dbReference type="PANTHER" id="PTHR13377:SF3">
    <property type="entry name" value="TRANSMEMBRANE PROTEIN 115"/>
    <property type="match status" value="1"/>
</dbReference>
<feature type="transmembrane region" description="Helical" evidence="6">
    <location>
        <begin position="130"/>
        <end position="149"/>
    </location>
</feature>
<sequence>MKVPKITGIVSVVLISLTFLNFVLKSYTYFVFIIHSPHSVDSQLDLEGESPLADAISNGIAQETGDEHHPQTLFVPLLTFIPTRSPVLTRPWVLLTSGFVHEGLVGFTAALVLVFYLGKYVENLWGSREYLQFVLTNIISSNIVIYIGYSFYVHLWQPELFVPPVIHGSMPMVMGLLIAVKQRISNHYIIFFQGNVRIKVTYLPFFVLVVSYGFSRFNDDIVVTFLHSLITFFVAWSYIRFFKNGSNERQFYLLPFAINKRRSGRRLRSNSSNRTSTTSGSSSVHTSNKADGGNSLNLMNGGNLANTLGDRSVQFSLYTFFPFPISVLVNLLSTAVFKLLVKHNLIDSNAFAEFDNEDDEESAFGVPDASNSFIIDQINDVNSLQSGLFDLSPLKGAHQSVSTLPNTSSKLKSAWNWISSSKSIPGINNNMDKRRKLAMREFE</sequence>
<gene>
    <name evidence="7" type="ORF">CLIB1423_08S02212</name>
</gene>
<dbReference type="AlphaFoldDB" id="A0A9P0VYF6"/>
<dbReference type="Proteomes" id="UP000837801">
    <property type="component" value="Unassembled WGS sequence"/>
</dbReference>
<dbReference type="Gene3D" id="1.20.1540.10">
    <property type="entry name" value="Rhomboid-like"/>
    <property type="match status" value="1"/>
</dbReference>
<dbReference type="GO" id="GO:0006890">
    <property type="term" value="P:retrograde vesicle-mediated transport, Golgi to endoplasmic reticulum"/>
    <property type="evidence" value="ECO:0007669"/>
    <property type="project" value="InterPro"/>
</dbReference>
<keyword evidence="2 6" id="KW-0812">Transmembrane</keyword>
<dbReference type="OrthoDB" id="73612at2759"/>
<reference evidence="7" key="1">
    <citation type="submission" date="2022-03" db="EMBL/GenBank/DDBJ databases">
        <authorList>
            <person name="Legras J.-L."/>
            <person name="Devillers H."/>
            <person name="Grondin C."/>
        </authorList>
    </citation>
    <scope>NUCLEOTIDE SEQUENCE</scope>
    <source>
        <strain evidence="7">CLIB 1423</strain>
    </source>
</reference>
<dbReference type="InterPro" id="IPR035952">
    <property type="entry name" value="Rhomboid-like_sf"/>
</dbReference>
<feature type="transmembrane region" description="Helical" evidence="6">
    <location>
        <begin position="317"/>
        <end position="341"/>
    </location>
</feature>
<feature type="transmembrane region" description="Helical" evidence="6">
    <location>
        <begin position="221"/>
        <end position="239"/>
    </location>
</feature>
<feature type="transmembrane region" description="Helical" evidence="6">
    <location>
        <begin position="161"/>
        <end position="180"/>
    </location>
</feature>
<comment type="caution">
    <text evidence="7">The sequence shown here is derived from an EMBL/GenBank/DDBJ whole genome shotgun (WGS) entry which is preliminary data.</text>
</comment>
<organism evidence="7 8">
    <name type="scientific">[Candida] railenensis</name>
    <dbReference type="NCBI Taxonomy" id="45579"/>
    <lineage>
        <taxon>Eukaryota</taxon>
        <taxon>Fungi</taxon>
        <taxon>Dikarya</taxon>
        <taxon>Ascomycota</taxon>
        <taxon>Saccharomycotina</taxon>
        <taxon>Pichiomycetes</taxon>
        <taxon>Debaryomycetaceae</taxon>
        <taxon>Kurtzmaniella</taxon>
    </lineage>
</organism>
<feature type="transmembrane region" description="Helical" evidence="6">
    <location>
        <begin position="200"/>
        <end position="215"/>
    </location>
</feature>
<keyword evidence="4 6" id="KW-0472">Membrane</keyword>
<dbReference type="InterPro" id="IPR013861">
    <property type="entry name" value="TMEM115/Pdh1/Rbl19"/>
</dbReference>
<dbReference type="Pfam" id="PF08551">
    <property type="entry name" value="DUF1751"/>
    <property type="match status" value="1"/>
</dbReference>
<dbReference type="GO" id="GO:0005794">
    <property type="term" value="C:Golgi apparatus"/>
    <property type="evidence" value="ECO:0007669"/>
    <property type="project" value="TreeGrafter"/>
</dbReference>
<dbReference type="SMART" id="SM01160">
    <property type="entry name" value="DUF1751"/>
    <property type="match status" value="1"/>
</dbReference>
<evidence type="ECO:0000256" key="6">
    <source>
        <dbReference type="SAM" id="Phobius"/>
    </source>
</evidence>
<evidence type="ECO:0000256" key="5">
    <source>
        <dbReference type="SAM" id="MobiDB-lite"/>
    </source>
</evidence>
<name>A0A9P0VYF6_9ASCO</name>
<dbReference type="SUPFAM" id="SSF144091">
    <property type="entry name" value="Rhomboid-like"/>
    <property type="match status" value="1"/>
</dbReference>
<feature type="compositionally biased region" description="Low complexity" evidence="5">
    <location>
        <begin position="269"/>
        <end position="283"/>
    </location>
</feature>